<keyword evidence="8" id="KW-1185">Reference proteome</keyword>
<comment type="similarity">
    <text evidence="1">Belongs to the oxygen-dependent FAD-linked oxidoreductase family.</text>
</comment>
<dbReference type="InterPro" id="IPR016166">
    <property type="entry name" value="FAD-bd_PCMH"/>
</dbReference>
<gene>
    <name evidence="7" type="ORF">BT63DRAFT_291247</name>
</gene>
<evidence type="ECO:0000313" key="8">
    <source>
        <dbReference type="Proteomes" id="UP000799302"/>
    </source>
</evidence>
<dbReference type="Proteomes" id="UP000799302">
    <property type="component" value="Unassembled WGS sequence"/>
</dbReference>
<evidence type="ECO:0000256" key="5">
    <source>
        <dbReference type="SAM" id="MobiDB-lite"/>
    </source>
</evidence>
<keyword evidence="4" id="KW-0560">Oxidoreductase</keyword>
<dbReference type="Pfam" id="PF01565">
    <property type="entry name" value="FAD_binding_4"/>
    <property type="match status" value="1"/>
</dbReference>
<feature type="compositionally biased region" description="Polar residues" evidence="5">
    <location>
        <begin position="466"/>
        <end position="480"/>
    </location>
</feature>
<organism evidence="7 8">
    <name type="scientific">Microthyrium microscopicum</name>
    <dbReference type="NCBI Taxonomy" id="703497"/>
    <lineage>
        <taxon>Eukaryota</taxon>
        <taxon>Fungi</taxon>
        <taxon>Dikarya</taxon>
        <taxon>Ascomycota</taxon>
        <taxon>Pezizomycotina</taxon>
        <taxon>Dothideomycetes</taxon>
        <taxon>Dothideomycetes incertae sedis</taxon>
        <taxon>Microthyriales</taxon>
        <taxon>Microthyriaceae</taxon>
        <taxon>Microthyrium</taxon>
    </lineage>
</organism>
<keyword evidence="3" id="KW-0274">FAD</keyword>
<dbReference type="InterPro" id="IPR012951">
    <property type="entry name" value="BBE"/>
</dbReference>
<dbReference type="SUPFAM" id="SSF56176">
    <property type="entry name" value="FAD-binding/transporter-associated domain-like"/>
    <property type="match status" value="1"/>
</dbReference>
<evidence type="ECO:0000256" key="3">
    <source>
        <dbReference type="ARBA" id="ARBA00022827"/>
    </source>
</evidence>
<protein>
    <submittedName>
        <fullName evidence="7">Glucooligosaccharide oxidase</fullName>
    </submittedName>
</protein>
<evidence type="ECO:0000256" key="2">
    <source>
        <dbReference type="ARBA" id="ARBA00022630"/>
    </source>
</evidence>
<name>A0A6A6U7I5_9PEZI</name>
<dbReference type="EMBL" id="MU004237">
    <property type="protein sequence ID" value="KAF2667397.1"/>
    <property type="molecule type" value="Genomic_DNA"/>
</dbReference>
<evidence type="ECO:0000256" key="1">
    <source>
        <dbReference type="ARBA" id="ARBA00005466"/>
    </source>
</evidence>
<evidence type="ECO:0000259" key="6">
    <source>
        <dbReference type="PROSITE" id="PS51387"/>
    </source>
</evidence>
<feature type="region of interest" description="Disordered" evidence="5">
    <location>
        <begin position="465"/>
        <end position="492"/>
    </location>
</feature>
<feature type="domain" description="FAD-binding PCMH-type" evidence="6">
    <location>
        <begin position="39"/>
        <end position="210"/>
    </location>
</feature>
<dbReference type="InterPro" id="IPR006094">
    <property type="entry name" value="Oxid_FAD_bind_N"/>
</dbReference>
<dbReference type="PANTHER" id="PTHR42973:SF17">
    <property type="entry name" value="OXIDASE, PUTATIVE (AFU_ORTHOLOGUE AFUA_6G14340)-RELATED"/>
    <property type="match status" value="1"/>
</dbReference>
<dbReference type="Gene3D" id="3.30.465.10">
    <property type="match status" value="1"/>
</dbReference>
<keyword evidence="2" id="KW-0285">Flavoprotein</keyword>
<dbReference type="Pfam" id="PF08031">
    <property type="entry name" value="BBE"/>
    <property type="match status" value="1"/>
</dbReference>
<proteinExistence type="inferred from homology"/>
<dbReference type="InterPro" id="IPR050416">
    <property type="entry name" value="FAD-linked_Oxidoreductase"/>
</dbReference>
<dbReference type="GO" id="GO:0016491">
    <property type="term" value="F:oxidoreductase activity"/>
    <property type="evidence" value="ECO:0007669"/>
    <property type="project" value="UniProtKB-KW"/>
</dbReference>
<dbReference type="GO" id="GO:0071949">
    <property type="term" value="F:FAD binding"/>
    <property type="evidence" value="ECO:0007669"/>
    <property type="project" value="InterPro"/>
</dbReference>
<dbReference type="InterPro" id="IPR016169">
    <property type="entry name" value="FAD-bd_PCMH_sub2"/>
</dbReference>
<dbReference type="AlphaFoldDB" id="A0A6A6U7I5"/>
<reference evidence="7" key="1">
    <citation type="journal article" date="2020" name="Stud. Mycol.">
        <title>101 Dothideomycetes genomes: a test case for predicting lifestyles and emergence of pathogens.</title>
        <authorList>
            <person name="Haridas S."/>
            <person name="Albert R."/>
            <person name="Binder M."/>
            <person name="Bloem J."/>
            <person name="Labutti K."/>
            <person name="Salamov A."/>
            <person name="Andreopoulos B."/>
            <person name="Baker S."/>
            <person name="Barry K."/>
            <person name="Bills G."/>
            <person name="Bluhm B."/>
            <person name="Cannon C."/>
            <person name="Castanera R."/>
            <person name="Culley D."/>
            <person name="Daum C."/>
            <person name="Ezra D."/>
            <person name="Gonzalez J."/>
            <person name="Henrissat B."/>
            <person name="Kuo A."/>
            <person name="Liang C."/>
            <person name="Lipzen A."/>
            <person name="Lutzoni F."/>
            <person name="Magnuson J."/>
            <person name="Mondo S."/>
            <person name="Nolan M."/>
            <person name="Ohm R."/>
            <person name="Pangilinan J."/>
            <person name="Park H.-J."/>
            <person name="Ramirez L."/>
            <person name="Alfaro M."/>
            <person name="Sun H."/>
            <person name="Tritt A."/>
            <person name="Yoshinaga Y."/>
            <person name="Zwiers L.-H."/>
            <person name="Turgeon B."/>
            <person name="Goodwin S."/>
            <person name="Spatafora J."/>
            <person name="Crous P."/>
            <person name="Grigoriev I."/>
        </authorList>
    </citation>
    <scope>NUCLEOTIDE SEQUENCE</scope>
    <source>
        <strain evidence="7">CBS 115976</strain>
    </source>
</reference>
<dbReference type="PANTHER" id="PTHR42973">
    <property type="entry name" value="BINDING OXIDOREDUCTASE, PUTATIVE (AFU_ORTHOLOGUE AFUA_1G17690)-RELATED"/>
    <property type="match status" value="1"/>
</dbReference>
<evidence type="ECO:0000256" key="4">
    <source>
        <dbReference type="ARBA" id="ARBA00023002"/>
    </source>
</evidence>
<dbReference type="Gene3D" id="3.40.462.20">
    <property type="match status" value="1"/>
</dbReference>
<dbReference type="InterPro" id="IPR036318">
    <property type="entry name" value="FAD-bd_PCMH-like_sf"/>
</dbReference>
<sequence>MTKLEDDIKAALGHDEDLYAFPNYPLYSLEYVKRYNLDIDTTPAAVTFPKTTAHVAAIVKAAAANGTKVQGKSGGHSYANFSSPDKGVVVDLKHFQGYTIDTTTWQATVGAGVKLGNLTKFMFDSHKRAMAHGVCPDVGIGGHATIGGLGPSSRLWGAALDHILEVEVVLADGSIIRASEKQNSDIFWALKGAGGSFGIITEFVVRTEEAPDALVQYSFSFTTGSWSSIAPVFKAWQKFVSDKSLTRKFASTANVTAAGLIITGTYFGTQAEYDAVMKGFTFPGNASSHTVHVKDWLGAVSNWWEQFFLLIGGGIPARSYAKTLTFNGADLIPDSVVDKMFQYMENTEKGTLLWFAIFDLAGGAVNDVALDATAYAHRDALFYLQSYAIELNPLEAVSPKIKGFLTGLNKVIEDGMKVAGFNEDLGSYPGYVDLELKTPQKDYWRYNLPRLEEIKTKYDPKDIFHNPQSVQPAGQPSTQVHPVEKPQTPVEKKKKMTLIEKLKKLLC</sequence>
<dbReference type="PROSITE" id="PS51387">
    <property type="entry name" value="FAD_PCMH"/>
    <property type="match status" value="1"/>
</dbReference>
<dbReference type="OrthoDB" id="415825at2759"/>
<accession>A0A6A6U7I5</accession>
<evidence type="ECO:0000313" key="7">
    <source>
        <dbReference type="EMBL" id="KAF2667397.1"/>
    </source>
</evidence>